<accession>A0A427YAD1</accession>
<dbReference type="Pfam" id="PF00501">
    <property type="entry name" value="AMP-binding"/>
    <property type="match status" value="1"/>
</dbReference>
<name>A0A427YAD1_9TREE</name>
<dbReference type="SUPFAM" id="SSF56801">
    <property type="entry name" value="Acetyl-CoA synthetase-like"/>
    <property type="match status" value="1"/>
</dbReference>
<dbReference type="PANTHER" id="PTHR24096:SF393">
    <property type="entry name" value="LIGASE, PUTATIVE-RELATED"/>
    <property type="match status" value="1"/>
</dbReference>
<feature type="domain" description="AMP-binding enzyme C-terminal" evidence="2">
    <location>
        <begin position="491"/>
        <end position="567"/>
    </location>
</feature>
<sequence>MAAPPKAVRTMEECDRILTQPGAPWEMVERVVHGRTIRVWKNTPPHFRAFIKTALQKHWDGVWISSPTPSPDPAAYYDREHFTFGDIYNKAVDLAAWLRGYGVRQGTRVGLGGANSTGWIVSWVAIHLLGAVPVVLNATLVVEAQIHCLAKTRPMVVLLDAELAEVLGPHKNILRAKRVGRMYCWESIKHYPTLVKKGVKVGLIRDVESGAALEDLGPDSDAVIFFTSGTTNMPKAVLSTQQAALHNVVSGSLGGARAVLRKGGDLSMLVPSPKQSAILVAVPMFHVTGSLAWFCRSLNIGAKCVFMRRWNVGDAINLIQSENINVIGGVPAIVTAIYQSPSVPKDTKFDFISYGGAPAAERMSHDLRSRWPSASIAQGYGMTEANGVHCGISGDDYVSLGSCTGPPLPISEVRITHPKTRKVLPPHTMGIIELRGSNIMKCYVGEPATLDKDGWLNSGDMGMLDDEGWLYIQDRAKDIIIRGGENIASAEVENAIALDDRIAEVAAVPVPCPVMGERVGVAVSLAPGVQATEKEIMQVAAPRLRSPARPVIVLVSREPLPRNASGKILKNDVKALVHEMWKRENRTAQYVRAKL</sequence>
<dbReference type="STRING" id="105984.A0A427YAD1"/>
<evidence type="ECO:0008006" key="5">
    <source>
        <dbReference type="Google" id="ProtNLM"/>
    </source>
</evidence>
<dbReference type="RefSeq" id="XP_028480115.1">
    <property type="nucleotide sequence ID" value="XM_028616258.1"/>
</dbReference>
<reference evidence="3 4" key="1">
    <citation type="submission" date="2018-11" db="EMBL/GenBank/DDBJ databases">
        <title>Genome sequence of Apiotrichum porosum DSM 27194.</title>
        <authorList>
            <person name="Aliyu H."/>
            <person name="Gorte O."/>
            <person name="Ochsenreither K."/>
        </authorList>
    </citation>
    <scope>NUCLEOTIDE SEQUENCE [LARGE SCALE GENOMIC DNA]</scope>
    <source>
        <strain evidence="3 4">DSM 27194</strain>
    </source>
</reference>
<dbReference type="InterPro" id="IPR045851">
    <property type="entry name" value="AMP-bd_C_sf"/>
</dbReference>
<evidence type="ECO:0000259" key="2">
    <source>
        <dbReference type="Pfam" id="PF13193"/>
    </source>
</evidence>
<dbReference type="GO" id="GO:0016405">
    <property type="term" value="F:CoA-ligase activity"/>
    <property type="evidence" value="ECO:0007669"/>
    <property type="project" value="TreeGrafter"/>
</dbReference>
<keyword evidence="4" id="KW-1185">Reference proteome</keyword>
<dbReference type="Gene3D" id="3.40.50.12780">
    <property type="entry name" value="N-terminal domain of ligase-like"/>
    <property type="match status" value="1"/>
</dbReference>
<organism evidence="3 4">
    <name type="scientific">Apiotrichum porosum</name>
    <dbReference type="NCBI Taxonomy" id="105984"/>
    <lineage>
        <taxon>Eukaryota</taxon>
        <taxon>Fungi</taxon>
        <taxon>Dikarya</taxon>
        <taxon>Basidiomycota</taxon>
        <taxon>Agaricomycotina</taxon>
        <taxon>Tremellomycetes</taxon>
        <taxon>Trichosporonales</taxon>
        <taxon>Trichosporonaceae</taxon>
        <taxon>Apiotrichum</taxon>
    </lineage>
</organism>
<feature type="domain" description="AMP-dependent synthetase/ligase" evidence="1">
    <location>
        <begin position="71"/>
        <end position="443"/>
    </location>
</feature>
<dbReference type="GeneID" id="39584968"/>
<dbReference type="PANTHER" id="PTHR24096">
    <property type="entry name" value="LONG-CHAIN-FATTY-ACID--COA LIGASE"/>
    <property type="match status" value="1"/>
</dbReference>
<dbReference type="GO" id="GO:0019748">
    <property type="term" value="P:secondary metabolic process"/>
    <property type="evidence" value="ECO:0007669"/>
    <property type="project" value="TreeGrafter"/>
</dbReference>
<dbReference type="EMBL" id="RSCE01000001">
    <property type="protein sequence ID" value="RSH87907.1"/>
    <property type="molecule type" value="Genomic_DNA"/>
</dbReference>
<dbReference type="AlphaFoldDB" id="A0A427YAD1"/>
<dbReference type="Gene3D" id="3.30.300.30">
    <property type="match status" value="1"/>
</dbReference>
<proteinExistence type="predicted"/>
<gene>
    <name evidence="3" type="ORF">EHS24_000425</name>
</gene>
<dbReference type="InterPro" id="IPR042099">
    <property type="entry name" value="ANL_N_sf"/>
</dbReference>
<dbReference type="InterPro" id="IPR000873">
    <property type="entry name" value="AMP-dep_synth/lig_dom"/>
</dbReference>
<dbReference type="Pfam" id="PF13193">
    <property type="entry name" value="AMP-binding_C"/>
    <property type="match status" value="1"/>
</dbReference>
<protein>
    <recommendedName>
        <fullName evidence="5">AMP-dependent synthetase/ligase domain-containing protein</fullName>
    </recommendedName>
</protein>
<dbReference type="Proteomes" id="UP000279236">
    <property type="component" value="Unassembled WGS sequence"/>
</dbReference>
<evidence type="ECO:0000313" key="4">
    <source>
        <dbReference type="Proteomes" id="UP000279236"/>
    </source>
</evidence>
<dbReference type="OrthoDB" id="10253115at2759"/>
<evidence type="ECO:0000313" key="3">
    <source>
        <dbReference type="EMBL" id="RSH87907.1"/>
    </source>
</evidence>
<comment type="caution">
    <text evidence="3">The sequence shown here is derived from an EMBL/GenBank/DDBJ whole genome shotgun (WGS) entry which is preliminary data.</text>
</comment>
<evidence type="ECO:0000259" key="1">
    <source>
        <dbReference type="Pfam" id="PF00501"/>
    </source>
</evidence>
<dbReference type="InterPro" id="IPR025110">
    <property type="entry name" value="AMP-bd_C"/>
</dbReference>